<dbReference type="InterPro" id="IPR036394">
    <property type="entry name" value="Ribosomal_uL22_sf"/>
</dbReference>
<dbReference type="Gene3D" id="3.90.470.10">
    <property type="entry name" value="Ribosomal protein L22/L17"/>
    <property type="match status" value="1"/>
</dbReference>
<evidence type="ECO:0000256" key="3">
    <source>
        <dbReference type="ARBA" id="ARBA00023274"/>
    </source>
</evidence>
<evidence type="ECO:0000256" key="1">
    <source>
        <dbReference type="ARBA" id="ARBA00009451"/>
    </source>
</evidence>
<dbReference type="GO" id="GO:0002181">
    <property type="term" value="P:cytoplasmic translation"/>
    <property type="evidence" value="ECO:0007669"/>
    <property type="project" value="TreeGrafter"/>
</dbReference>
<feature type="region of interest" description="Disordered" evidence="5">
    <location>
        <begin position="1"/>
        <end position="20"/>
    </location>
</feature>
<dbReference type="SUPFAM" id="SSF54843">
    <property type="entry name" value="Ribosomal protein L22"/>
    <property type="match status" value="1"/>
</dbReference>
<dbReference type="EMBL" id="HM239514">
    <property type="protein sequence ID" value="AEG47352.1"/>
    <property type="molecule type" value="Genomic_DNA"/>
</dbReference>
<gene>
    <name evidence="6" type="primary">MicRPL17II</name>
</gene>
<dbReference type="GO" id="GO:0003735">
    <property type="term" value="F:structural constituent of ribosome"/>
    <property type="evidence" value="ECO:0007669"/>
    <property type="project" value="InterPro"/>
</dbReference>
<organism evidence="6">
    <name type="scientific">Oxytricha trifallax</name>
    <dbReference type="NCBI Taxonomy" id="1172189"/>
    <lineage>
        <taxon>Eukaryota</taxon>
        <taxon>Sar</taxon>
        <taxon>Alveolata</taxon>
        <taxon>Ciliophora</taxon>
        <taxon>Intramacronucleata</taxon>
        <taxon>Spirotrichea</taxon>
        <taxon>Stichotrichia</taxon>
        <taxon>Sporadotrichida</taxon>
        <taxon>Oxytrichidae</taxon>
        <taxon>Oxytrichinae</taxon>
        <taxon>Oxytricha</taxon>
    </lineage>
</organism>
<dbReference type="AlphaFoldDB" id="J9FDA3"/>
<dbReference type="GO" id="GO:0022625">
    <property type="term" value="C:cytosolic large ribosomal subunit"/>
    <property type="evidence" value="ECO:0007669"/>
    <property type="project" value="TreeGrafter"/>
</dbReference>
<dbReference type="InterPro" id="IPR005721">
    <property type="entry name" value="Ribosomal_uL22_euk/arc"/>
</dbReference>
<dbReference type="Pfam" id="PF00237">
    <property type="entry name" value="Ribosomal_L22"/>
    <property type="match status" value="1"/>
</dbReference>
<comment type="similarity">
    <text evidence="1 4">Belongs to the universal ribosomal protein uL22 family.</text>
</comment>
<name>J9FDA3_9SPIT</name>
<reference evidence="6" key="1">
    <citation type="submission" date="2010-05" db="EMBL/GenBank/DDBJ databases">
        <title>The Evolution of RPL17 Gene in Hypotrichous Ciliates.</title>
        <authorList>
            <person name="Ching R.Q."/>
            <person name="Chang W.-J."/>
        </authorList>
    </citation>
    <scope>NUCLEOTIDE SEQUENCE</scope>
    <source>
        <strain evidence="6">JRB310</strain>
    </source>
</reference>
<protein>
    <submittedName>
        <fullName evidence="6">Ribosomal protein L17II</fullName>
    </submittedName>
</protein>
<dbReference type="PANTHER" id="PTHR11593">
    <property type="entry name" value="60S RIBOSOMAL PROTEIN L17"/>
    <property type="match status" value="1"/>
</dbReference>
<keyword evidence="3 4" id="KW-0687">Ribonucleoprotein</keyword>
<keyword evidence="2 4" id="KW-0689">Ribosomal protein</keyword>
<dbReference type="NCBIfam" id="TIGR01038">
    <property type="entry name" value="uL22_arch_euk"/>
    <property type="match status" value="1"/>
</dbReference>
<evidence type="ECO:0000256" key="4">
    <source>
        <dbReference type="RuleBase" id="RU004005"/>
    </source>
</evidence>
<dbReference type="PANTHER" id="PTHR11593:SF10">
    <property type="entry name" value="60S RIBOSOMAL PROTEIN L17"/>
    <property type="match status" value="1"/>
</dbReference>
<sequence>MVKYSRQPAEPTKSAKSRADDVRVHFKNTYETARVVKGMKIKKAIRYMEDVLEHKQCVPFRRHTGHGGRTAQAAVHGVTLGRYPEKSIRHVHSLLKNAQANAEAKGLDTEKCVVSHVAVNRAVQGRRRTFRAHGRIGPYLSSNCHIEFIITEKAENVQRGADDKNKVRLTKKQAAKQRLAIGK</sequence>
<dbReference type="InterPro" id="IPR001063">
    <property type="entry name" value="Ribosomal_uL22"/>
</dbReference>
<evidence type="ECO:0000256" key="5">
    <source>
        <dbReference type="SAM" id="MobiDB-lite"/>
    </source>
</evidence>
<dbReference type="CDD" id="cd00336">
    <property type="entry name" value="Ribosomal_L22"/>
    <property type="match status" value="1"/>
</dbReference>
<proteinExistence type="inferred from homology"/>
<evidence type="ECO:0000313" key="6">
    <source>
        <dbReference type="EMBL" id="AEG47351.1"/>
    </source>
</evidence>
<evidence type="ECO:0000256" key="2">
    <source>
        <dbReference type="ARBA" id="ARBA00022980"/>
    </source>
</evidence>
<accession>J9FDA3</accession>
<dbReference type="EMBL" id="HM239513">
    <property type="protein sequence ID" value="AEG47351.1"/>
    <property type="molecule type" value="Genomic_DNA"/>
</dbReference>